<reference evidence="4" key="1">
    <citation type="submission" date="2010-05" db="EMBL/GenBank/DDBJ databases">
        <title>The genome sequence of Magnaporthe poae strain ATCC 64411.</title>
        <authorList>
            <person name="Ma L.-J."/>
            <person name="Dead R."/>
            <person name="Young S."/>
            <person name="Zeng Q."/>
            <person name="Koehrsen M."/>
            <person name="Alvarado L."/>
            <person name="Berlin A."/>
            <person name="Chapman S.B."/>
            <person name="Chen Z."/>
            <person name="Freedman E."/>
            <person name="Gellesch M."/>
            <person name="Goldberg J."/>
            <person name="Griggs A."/>
            <person name="Gujja S."/>
            <person name="Heilman E.R."/>
            <person name="Heiman D."/>
            <person name="Hepburn T."/>
            <person name="Howarth C."/>
            <person name="Jen D."/>
            <person name="Larson L."/>
            <person name="Mehta T."/>
            <person name="Neiman D."/>
            <person name="Pearson M."/>
            <person name="Roberts A."/>
            <person name="Saif S."/>
            <person name="Shea T."/>
            <person name="Shenoy N."/>
            <person name="Sisk P."/>
            <person name="Stolte C."/>
            <person name="Sykes S."/>
            <person name="Walk T."/>
            <person name="White J."/>
            <person name="Yandava C."/>
            <person name="Haas B."/>
            <person name="Nusbaum C."/>
            <person name="Birren B."/>
        </authorList>
    </citation>
    <scope>NUCLEOTIDE SEQUENCE [LARGE SCALE GENOMIC DNA]</scope>
    <source>
        <strain evidence="4">ATCC 64411 / 73-15</strain>
    </source>
</reference>
<protein>
    <submittedName>
        <fullName evidence="2 3">Uncharacterized protein</fullName>
    </submittedName>
</protein>
<dbReference type="AlphaFoldDB" id="A0A0C4DWY4"/>
<gene>
    <name evidence="2" type="ORF">MAPG_04518</name>
</gene>
<accession>A0A0C4DWY4</accession>
<reference evidence="2" key="3">
    <citation type="submission" date="2011-03" db="EMBL/GenBank/DDBJ databases">
        <title>Annotation of Magnaporthe poae ATCC 64411.</title>
        <authorList>
            <person name="Ma L.-J."/>
            <person name="Dead R."/>
            <person name="Young S.K."/>
            <person name="Zeng Q."/>
            <person name="Gargeya S."/>
            <person name="Fitzgerald M."/>
            <person name="Haas B."/>
            <person name="Abouelleil A."/>
            <person name="Alvarado L."/>
            <person name="Arachchi H.M."/>
            <person name="Berlin A."/>
            <person name="Brown A."/>
            <person name="Chapman S.B."/>
            <person name="Chen Z."/>
            <person name="Dunbar C."/>
            <person name="Freedman E."/>
            <person name="Gearin G."/>
            <person name="Gellesch M."/>
            <person name="Goldberg J."/>
            <person name="Griggs A."/>
            <person name="Gujja S."/>
            <person name="Heiman D."/>
            <person name="Howarth C."/>
            <person name="Larson L."/>
            <person name="Lui A."/>
            <person name="MacDonald P.J.P."/>
            <person name="Mehta T."/>
            <person name="Montmayeur A."/>
            <person name="Murphy C."/>
            <person name="Neiman D."/>
            <person name="Pearson M."/>
            <person name="Priest M."/>
            <person name="Roberts A."/>
            <person name="Saif S."/>
            <person name="Shea T."/>
            <person name="Shenoy N."/>
            <person name="Sisk P."/>
            <person name="Stolte C."/>
            <person name="Sykes S."/>
            <person name="Yandava C."/>
            <person name="Wortman J."/>
            <person name="Nusbaum C."/>
            <person name="Birren B."/>
        </authorList>
    </citation>
    <scope>NUCLEOTIDE SEQUENCE</scope>
    <source>
        <strain evidence="2">ATCC 64411</strain>
    </source>
</reference>
<evidence type="ECO:0000313" key="4">
    <source>
        <dbReference type="Proteomes" id="UP000011715"/>
    </source>
</evidence>
<reference evidence="3" key="5">
    <citation type="submission" date="2015-06" db="UniProtKB">
        <authorList>
            <consortium name="EnsemblFungi"/>
        </authorList>
    </citation>
    <scope>IDENTIFICATION</scope>
    <source>
        <strain evidence="3">ATCC 64411</strain>
    </source>
</reference>
<evidence type="ECO:0000256" key="1">
    <source>
        <dbReference type="SAM" id="MobiDB-lite"/>
    </source>
</evidence>
<evidence type="ECO:0000313" key="2">
    <source>
        <dbReference type="EMBL" id="KLU85495.1"/>
    </source>
</evidence>
<feature type="region of interest" description="Disordered" evidence="1">
    <location>
        <begin position="1"/>
        <end position="20"/>
    </location>
</feature>
<evidence type="ECO:0000313" key="3">
    <source>
        <dbReference type="EnsemblFungi" id="MAPG_04518T0"/>
    </source>
</evidence>
<dbReference type="EMBL" id="GL876968">
    <property type="protein sequence ID" value="KLU85495.1"/>
    <property type="molecule type" value="Genomic_DNA"/>
</dbReference>
<dbReference type="EMBL" id="ADBL01001063">
    <property type="status" value="NOT_ANNOTATED_CDS"/>
    <property type="molecule type" value="Genomic_DNA"/>
</dbReference>
<proteinExistence type="predicted"/>
<reference evidence="2" key="2">
    <citation type="submission" date="2010-05" db="EMBL/GenBank/DDBJ databases">
        <title>The Genome Sequence of Magnaporthe poae strain ATCC 64411.</title>
        <authorList>
            <consortium name="The Broad Institute Genome Sequencing Platform"/>
            <consortium name="Broad Institute Genome Sequencing Center for Infectious Disease"/>
            <person name="Ma L.-J."/>
            <person name="Dead R."/>
            <person name="Young S."/>
            <person name="Zeng Q."/>
            <person name="Koehrsen M."/>
            <person name="Alvarado L."/>
            <person name="Berlin A."/>
            <person name="Chapman S.B."/>
            <person name="Chen Z."/>
            <person name="Freedman E."/>
            <person name="Gellesch M."/>
            <person name="Goldberg J."/>
            <person name="Griggs A."/>
            <person name="Gujja S."/>
            <person name="Heilman E.R."/>
            <person name="Heiman D."/>
            <person name="Hepburn T."/>
            <person name="Howarth C."/>
            <person name="Jen D."/>
            <person name="Larson L."/>
            <person name="Mehta T."/>
            <person name="Neiman D."/>
            <person name="Pearson M."/>
            <person name="Roberts A."/>
            <person name="Saif S."/>
            <person name="Shea T."/>
            <person name="Shenoy N."/>
            <person name="Sisk P."/>
            <person name="Stolte C."/>
            <person name="Sykes S."/>
            <person name="Walk T."/>
            <person name="White J."/>
            <person name="Yandava C."/>
            <person name="Haas B."/>
            <person name="Nusbaum C."/>
            <person name="Birren B."/>
        </authorList>
    </citation>
    <scope>NUCLEOTIDE SEQUENCE</scope>
    <source>
        <strain evidence="2">ATCC 64411</strain>
    </source>
</reference>
<dbReference type="EnsemblFungi" id="MAPG_04518T0">
    <property type="protein sequence ID" value="MAPG_04518T0"/>
    <property type="gene ID" value="MAPG_04518"/>
</dbReference>
<reference evidence="3" key="4">
    <citation type="journal article" date="2015" name="G3 (Bethesda)">
        <title>Genome sequences of three phytopathogenic species of the Magnaporthaceae family of fungi.</title>
        <authorList>
            <person name="Okagaki L.H."/>
            <person name="Nunes C.C."/>
            <person name="Sailsbery J."/>
            <person name="Clay B."/>
            <person name="Brown D."/>
            <person name="John T."/>
            <person name="Oh Y."/>
            <person name="Young N."/>
            <person name="Fitzgerald M."/>
            <person name="Haas B.J."/>
            <person name="Zeng Q."/>
            <person name="Young S."/>
            <person name="Adiconis X."/>
            <person name="Fan L."/>
            <person name="Levin J.Z."/>
            <person name="Mitchell T.K."/>
            <person name="Okubara P.A."/>
            <person name="Farman M.L."/>
            <person name="Kohn L.M."/>
            <person name="Birren B."/>
            <person name="Ma L.-J."/>
            <person name="Dean R.A."/>
        </authorList>
    </citation>
    <scope>NUCLEOTIDE SEQUENCE</scope>
    <source>
        <strain evidence="3">ATCC 64411 / 73-15</strain>
    </source>
</reference>
<name>A0A0C4DWY4_MAGP6</name>
<dbReference type="Proteomes" id="UP000011715">
    <property type="component" value="Unassembled WGS sequence"/>
</dbReference>
<dbReference type="VEuPathDB" id="FungiDB:MAPG_04518"/>
<keyword evidence="4" id="KW-1185">Reference proteome</keyword>
<sequence>MRHKRLRPSARQQTTDKNRGVNLVPGKMFRVTPMRRAEMEVFVNPETLRQCWKAKETSFVICALCLLRRLDDQTREGLEQMPCASRLDVACQNAATAVPEHAGIRKTLPMPLTLPVVSRRMPPHHDIPEAESRCWFDQPLQQPRSSPRLS</sequence>
<organism evidence="3 4">
    <name type="scientific">Magnaporthiopsis poae (strain ATCC 64411 / 73-15)</name>
    <name type="common">Kentucky bluegrass fungus</name>
    <name type="synonym">Magnaporthe poae</name>
    <dbReference type="NCBI Taxonomy" id="644358"/>
    <lineage>
        <taxon>Eukaryota</taxon>
        <taxon>Fungi</taxon>
        <taxon>Dikarya</taxon>
        <taxon>Ascomycota</taxon>
        <taxon>Pezizomycotina</taxon>
        <taxon>Sordariomycetes</taxon>
        <taxon>Sordariomycetidae</taxon>
        <taxon>Magnaporthales</taxon>
        <taxon>Magnaporthaceae</taxon>
        <taxon>Magnaporthiopsis</taxon>
    </lineage>
</organism>